<dbReference type="SUPFAM" id="SSF56300">
    <property type="entry name" value="Metallo-dependent phosphatases"/>
    <property type="match status" value="1"/>
</dbReference>
<proteinExistence type="predicted"/>
<evidence type="ECO:0000259" key="1">
    <source>
        <dbReference type="Pfam" id="PF00149"/>
    </source>
</evidence>
<protein>
    <submittedName>
        <fullName evidence="2">Metallophosphoesterase</fullName>
    </submittedName>
</protein>
<feature type="domain" description="Calcineurin-like phosphoesterase" evidence="1">
    <location>
        <begin position="17"/>
        <end position="197"/>
    </location>
</feature>
<dbReference type="InterPro" id="IPR050535">
    <property type="entry name" value="DNA_Repair-Maintenance_Comp"/>
</dbReference>
<dbReference type="PANTHER" id="PTHR30337">
    <property type="entry name" value="COMPONENT OF ATP-DEPENDENT DSDNA EXONUCLEASE"/>
    <property type="match status" value="1"/>
</dbReference>
<dbReference type="PANTHER" id="PTHR30337:SF8">
    <property type="entry name" value="BLL4141 PROTEIN"/>
    <property type="match status" value="1"/>
</dbReference>
<dbReference type="Pfam" id="PF00149">
    <property type="entry name" value="Metallophos"/>
    <property type="match status" value="1"/>
</dbReference>
<evidence type="ECO:0000313" key="2">
    <source>
        <dbReference type="EMBL" id="AEB10748.1"/>
    </source>
</evidence>
<organism evidence="2 3">
    <name type="scientific">Desulfobacca acetoxidans (strain ATCC 700848 / DSM 11109 / ASRB2)</name>
    <dbReference type="NCBI Taxonomy" id="880072"/>
    <lineage>
        <taxon>Bacteria</taxon>
        <taxon>Pseudomonadati</taxon>
        <taxon>Thermodesulfobacteriota</taxon>
        <taxon>Desulfobaccia</taxon>
        <taxon>Desulfobaccales</taxon>
        <taxon>Desulfobaccaceae</taxon>
        <taxon>Desulfobacca</taxon>
    </lineage>
</organism>
<dbReference type="AlphaFoldDB" id="F2NIY3"/>
<evidence type="ECO:0000313" key="3">
    <source>
        <dbReference type="Proteomes" id="UP000000483"/>
    </source>
</evidence>
<dbReference type="InterPro" id="IPR004843">
    <property type="entry name" value="Calcineurin-like_PHP"/>
</dbReference>
<reference evidence="2 3" key="1">
    <citation type="journal article" date="2011" name="Stand. Genomic Sci.">
        <title>Complete genome sequence of the acetate-degrading sulfate reducer Desulfobacca acetoxidans type strain (ASRB2).</title>
        <authorList>
            <person name="Goker M."/>
            <person name="Teshima H."/>
            <person name="Lapidus A."/>
            <person name="Nolan M."/>
            <person name="Lucas S."/>
            <person name="Hammon N."/>
            <person name="Deshpande S."/>
            <person name="Cheng J.F."/>
            <person name="Tapia R."/>
            <person name="Han C."/>
            <person name="Goodwin L."/>
            <person name="Pitluck S."/>
            <person name="Huntemann M."/>
            <person name="Liolios K."/>
            <person name="Ivanova N."/>
            <person name="Pagani I."/>
            <person name="Mavromatis K."/>
            <person name="Ovchinikova G."/>
            <person name="Pati A."/>
            <person name="Chen A."/>
            <person name="Palaniappan K."/>
            <person name="Land M."/>
            <person name="Hauser L."/>
            <person name="Brambilla E.M."/>
            <person name="Rohde M."/>
            <person name="Spring S."/>
            <person name="Detter J.C."/>
            <person name="Woyke T."/>
            <person name="Bristow J."/>
            <person name="Eisen J.A."/>
            <person name="Markowitz V."/>
            <person name="Hugenholtz P."/>
            <person name="Kyrpides N.C."/>
            <person name="Klenk H.P."/>
        </authorList>
    </citation>
    <scope>NUCLEOTIDE SEQUENCE [LARGE SCALE GENOMIC DNA]</scope>
    <source>
        <strain evidence="3">ATCC 700848 / DSM 11109 / ASRB2</strain>
    </source>
</reference>
<dbReference type="STRING" id="880072.Desac_2949"/>
<name>F2NIY3_DESAR</name>
<keyword evidence="3" id="KW-1185">Reference proteome</keyword>
<dbReference type="EMBL" id="CP002629">
    <property type="protein sequence ID" value="AEB10748.1"/>
    <property type="molecule type" value="Genomic_DNA"/>
</dbReference>
<dbReference type="eggNOG" id="COG0420">
    <property type="taxonomic scope" value="Bacteria"/>
</dbReference>
<gene>
    <name evidence="2" type="ordered locus">Desac_2949</name>
</gene>
<dbReference type="Proteomes" id="UP000000483">
    <property type="component" value="Chromosome"/>
</dbReference>
<dbReference type="Gene3D" id="3.60.21.10">
    <property type="match status" value="1"/>
</dbReference>
<dbReference type="OrthoDB" id="5448289at2"/>
<dbReference type="RefSeq" id="WP_013707857.1">
    <property type="nucleotide sequence ID" value="NC_015388.1"/>
</dbReference>
<dbReference type="KEGG" id="dao:Desac_2949"/>
<dbReference type="GO" id="GO:0016787">
    <property type="term" value="F:hydrolase activity"/>
    <property type="evidence" value="ECO:0007669"/>
    <property type="project" value="InterPro"/>
</dbReference>
<sequence>MVDTPLQLPTVGPFEGILFIGDPHVAASPPGYRLDDYSQSILAKLDFCLQTAREHQLLPIILGDLFHVPRNNPNYLLVALMDLFRPVIPWVLVGNHDKHEARLTPDVSLMVLHAARVIRLLAAAGPVATVVAGGRRVLVGASPDWTPIPRTVERGGHDYVIWVTHHDLTFPDYTAGRVHLRPIPGVDLVVNGHLHTPKPPVQRGETLWCNPGSISRVALSSQTPNKLPVAAIWRPGQTELETLPIPHRPFHEVFPAFVDRESPSPDDLDESRFIKGLENLMMRKTSEGLGLQTFLTANLQSGDPIDALIWELYEEVMREENQE</sequence>
<accession>F2NIY3</accession>
<dbReference type="InterPro" id="IPR029052">
    <property type="entry name" value="Metallo-depent_PP-like"/>
</dbReference>
<dbReference type="HOGENOM" id="CLU_841475_0_0_7"/>
<reference evidence="3" key="2">
    <citation type="submission" date="2011-03" db="EMBL/GenBank/DDBJ databases">
        <title>The complete genome of Desulfobacca acetoxidans DSM 11109.</title>
        <authorList>
            <consortium name="US DOE Joint Genome Institute (JGI-PGF)"/>
            <person name="Lucas S."/>
            <person name="Copeland A."/>
            <person name="Lapidus A."/>
            <person name="Bruce D."/>
            <person name="Goodwin L."/>
            <person name="Pitluck S."/>
            <person name="Peters L."/>
            <person name="Kyrpides N."/>
            <person name="Mavromatis K."/>
            <person name="Ivanova N."/>
            <person name="Ovchinnikova G."/>
            <person name="Teshima H."/>
            <person name="Detter J.C."/>
            <person name="Han C."/>
            <person name="Land M."/>
            <person name="Hauser L."/>
            <person name="Markowitz V."/>
            <person name="Cheng J.-F."/>
            <person name="Hugenholtz P."/>
            <person name="Woyke T."/>
            <person name="Wu D."/>
            <person name="Spring S."/>
            <person name="Schueler E."/>
            <person name="Brambilla E."/>
            <person name="Klenk H.-P."/>
            <person name="Eisen J.A."/>
        </authorList>
    </citation>
    <scope>NUCLEOTIDE SEQUENCE [LARGE SCALE GENOMIC DNA]</scope>
    <source>
        <strain evidence="3">ATCC 700848 / DSM 11109 / ASRB2</strain>
    </source>
</reference>